<organism evidence="1 2">
    <name type="scientific">Rhodoferax ferrireducens</name>
    <dbReference type="NCBI Taxonomy" id="192843"/>
    <lineage>
        <taxon>Bacteria</taxon>
        <taxon>Pseudomonadati</taxon>
        <taxon>Pseudomonadota</taxon>
        <taxon>Betaproteobacteria</taxon>
        <taxon>Burkholderiales</taxon>
        <taxon>Comamonadaceae</taxon>
        <taxon>Rhodoferax</taxon>
    </lineage>
</organism>
<name>A0ABU2C732_9BURK</name>
<feature type="non-terminal residue" evidence="1">
    <location>
        <position position="1"/>
    </location>
</feature>
<evidence type="ECO:0000313" key="2">
    <source>
        <dbReference type="Proteomes" id="UP001180487"/>
    </source>
</evidence>
<keyword evidence="2" id="KW-1185">Reference proteome</keyword>
<accession>A0ABU2C732</accession>
<proteinExistence type="predicted"/>
<dbReference type="PANTHER" id="PTHR39431:SF1">
    <property type="entry name" value="FRPA_C-RELATED PROTEIN"/>
    <property type="match status" value="1"/>
</dbReference>
<dbReference type="Proteomes" id="UP001180487">
    <property type="component" value="Unassembled WGS sequence"/>
</dbReference>
<protein>
    <submittedName>
        <fullName evidence="1">ABC-type transporter Mla MlaB component</fullName>
    </submittedName>
</protein>
<evidence type="ECO:0000313" key="1">
    <source>
        <dbReference type="EMBL" id="MDR7377138.1"/>
    </source>
</evidence>
<sequence length="540" mass="53694">QVSALTTAGVAALSTSQVAAIETVDVAALKTNQIAALTTAGVAALTTNQVVALTTAQVSSLTTAGMAALTTNQVAAIETVDVAALKTSQVAALSTSGVAALTTSQVQAVSTAGIAALKTAQVSALTTNQVVALTTAQIASLTTAAVAALSTSQVAAIETVDIAALRTSQVVALTTNNIVALTTNQVQAFTTTQAEALTSTQIAAFTTAQISHLTLSTPIILDMNGDGVKTLSISSGVKFDLFADGNQVNTGWVSGGDGLLVMDRNHDGVINDGSELFGSSTTLASGAKASDGYAALSELDANHDGVVNSDDAGFADLRVWIDANSDGVSASGEVKTLASLGITSISTQATVQISQDNGNLIGLTSSYETSDGATHAAADVWFVADKSNSDAPTLTVDQVIAALNPSVQTMATAVGTAKVAESIQPTLAADAALPASATTAVQSVDLRSRVSSLAQAMGTFDSSAPSDGLAVTRVDLPVMGKAAAATLAVGSMVDVMKQFDANGNMVGGQSGTIASVAKSLNLPGIQDPADKGFLAGTGGK</sequence>
<comment type="caution">
    <text evidence="1">The sequence shown here is derived from an EMBL/GenBank/DDBJ whole genome shotgun (WGS) entry which is preliminary data.</text>
</comment>
<dbReference type="Pfam" id="PF20080">
    <property type="entry name" value="ALTTAQ_rpt"/>
    <property type="match status" value="3"/>
</dbReference>
<dbReference type="Gene3D" id="3.80.10.10">
    <property type="entry name" value="Ribonuclease Inhibitor"/>
    <property type="match status" value="1"/>
</dbReference>
<dbReference type="InterPro" id="IPR045395">
    <property type="entry name" value="ALTTAQ_rpt"/>
</dbReference>
<dbReference type="InterPro" id="IPR032675">
    <property type="entry name" value="LRR_dom_sf"/>
</dbReference>
<gene>
    <name evidence="1" type="ORF">J2X19_001817</name>
</gene>
<dbReference type="EMBL" id="JAVDXT010000002">
    <property type="protein sequence ID" value="MDR7377138.1"/>
    <property type="molecule type" value="Genomic_DNA"/>
</dbReference>
<dbReference type="PANTHER" id="PTHR39431">
    <property type="entry name" value="FRPA/C-RELATED PROTEIN"/>
    <property type="match status" value="1"/>
</dbReference>
<reference evidence="1 2" key="1">
    <citation type="submission" date="2023-07" db="EMBL/GenBank/DDBJ databases">
        <title>Sorghum-associated microbial communities from plants grown in Nebraska, USA.</title>
        <authorList>
            <person name="Schachtman D."/>
        </authorList>
    </citation>
    <scope>NUCLEOTIDE SEQUENCE [LARGE SCALE GENOMIC DNA]</scope>
    <source>
        <strain evidence="1 2">BE313</strain>
    </source>
</reference>